<sequence>MTDVRLLFDKVADDNPVMVNHLGLGAKIVHTPVNEDALVKIGNGSKLNASEARSVQRFVVEPEASAGKRKERSDDNYASDILQGRKQPRNAVQVSFDPSTDVYATC</sequence>
<feature type="region of interest" description="Disordered" evidence="1">
    <location>
        <begin position="62"/>
        <end position="94"/>
    </location>
</feature>
<evidence type="ECO:0000313" key="2">
    <source>
        <dbReference type="EnsemblProtists" id="Phyra87894"/>
    </source>
</evidence>
<dbReference type="EMBL" id="DS568496">
    <property type="status" value="NOT_ANNOTATED_CDS"/>
    <property type="molecule type" value="Genomic_DNA"/>
</dbReference>
<keyword evidence="3" id="KW-1185">Reference proteome</keyword>
<dbReference type="PANTHER" id="PTHR40866:SF1">
    <property type="entry name" value="BED-TYPE DOMAIN-CONTAINING PROTEIN"/>
    <property type="match status" value="1"/>
</dbReference>
<dbReference type="EnsemblProtists" id="Phyra87894">
    <property type="protein sequence ID" value="Phyra87894"/>
    <property type="gene ID" value="Phyra87894"/>
</dbReference>
<organism evidence="2 3">
    <name type="scientific">Phytophthora ramorum</name>
    <name type="common">Sudden oak death agent</name>
    <dbReference type="NCBI Taxonomy" id="164328"/>
    <lineage>
        <taxon>Eukaryota</taxon>
        <taxon>Sar</taxon>
        <taxon>Stramenopiles</taxon>
        <taxon>Oomycota</taxon>
        <taxon>Peronosporomycetes</taxon>
        <taxon>Peronosporales</taxon>
        <taxon>Peronosporaceae</taxon>
        <taxon>Phytophthora</taxon>
    </lineage>
</organism>
<name>H3HAH0_PHYRM</name>
<accession>H3HAH0</accession>
<evidence type="ECO:0000256" key="1">
    <source>
        <dbReference type="SAM" id="MobiDB-lite"/>
    </source>
</evidence>
<dbReference type="HOGENOM" id="CLU_2228532_0_0_1"/>
<reference evidence="3" key="1">
    <citation type="journal article" date="2006" name="Science">
        <title>Phytophthora genome sequences uncover evolutionary origins and mechanisms of pathogenesis.</title>
        <authorList>
            <person name="Tyler B.M."/>
            <person name="Tripathy S."/>
            <person name="Zhang X."/>
            <person name="Dehal P."/>
            <person name="Jiang R.H."/>
            <person name="Aerts A."/>
            <person name="Arredondo F.D."/>
            <person name="Baxter L."/>
            <person name="Bensasson D."/>
            <person name="Beynon J.L."/>
            <person name="Chapman J."/>
            <person name="Damasceno C.M."/>
            <person name="Dorrance A.E."/>
            <person name="Dou D."/>
            <person name="Dickerman A.W."/>
            <person name="Dubchak I.L."/>
            <person name="Garbelotto M."/>
            <person name="Gijzen M."/>
            <person name="Gordon S.G."/>
            <person name="Govers F."/>
            <person name="Grunwald N.J."/>
            <person name="Huang W."/>
            <person name="Ivors K.L."/>
            <person name="Jones R.W."/>
            <person name="Kamoun S."/>
            <person name="Krampis K."/>
            <person name="Lamour K.H."/>
            <person name="Lee M.K."/>
            <person name="McDonald W.H."/>
            <person name="Medina M."/>
            <person name="Meijer H.J."/>
            <person name="Nordberg E.K."/>
            <person name="Maclean D.J."/>
            <person name="Ospina-Giraldo M.D."/>
            <person name="Morris P.F."/>
            <person name="Phuntumart V."/>
            <person name="Putnam N.H."/>
            <person name="Rash S."/>
            <person name="Rose J.K."/>
            <person name="Sakihama Y."/>
            <person name="Salamov A.A."/>
            <person name="Savidor A."/>
            <person name="Scheuring C.F."/>
            <person name="Smith B.M."/>
            <person name="Sobral B.W."/>
            <person name="Terry A."/>
            <person name="Torto-Alalibo T.A."/>
            <person name="Win J."/>
            <person name="Xu Z."/>
            <person name="Zhang H."/>
            <person name="Grigoriev I.V."/>
            <person name="Rokhsar D.S."/>
            <person name="Boore J.L."/>
        </authorList>
    </citation>
    <scope>NUCLEOTIDE SEQUENCE [LARGE SCALE GENOMIC DNA]</scope>
    <source>
        <strain evidence="3">Pr102</strain>
    </source>
</reference>
<evidence type="ECO:0000313" key="3">
    <source>
        <dbReference type="Proteomes" id="UP000005238"/>
    </source>
</evidence>
<dbReference type="AlphaFoldDB" id="H3HAH0"/>
<dbReference type="InParanoid" id="H3HAH0"/>
<dbReference type="PANTHER" id="PTHR40866">
    <property type="entry name" value="BED-TYPE DOMAIN-CONTAINING PROTEIN"/>
    <property type="match status" value="1"/>
</dbReference>
<reference evidence="2" key="2">
    <citation type="submission" date="2015-06" db="UniProtKB">
        <authorList>
            <consortium name="EnsemblProtists"/>
        </authorList>
    </citation>
    <scope>IDENTIFICATION</scope>
    <source>
        <strain evidence="2">Pr102</strain>
    </source>
</reference>
<feature type="compositionally biased region" description="Basic and acidic residues" evidence="1">
    <location>
        <begin position="66"/>
        <end position="75"/>
    </location>
</feature>
<dbReference type="Proteomes" id="UP000005238">
    <property type="component" value="Unassembled WGS sequence"/>
</dbReference>
<proteinExistence type="predicted"/>
<protein>
    <submittedName>
        <fullName evidence="2">Uncharacterized protein</fullName>
    </submittedName>
</protein>
<dbReference type="OMA" id="NPVMVNH"/>